<feature type="transmembrane region" description="Helical" evidence="1">
    <location>
        <begin position="54"/>
        <end position="72"/>
    </location>
</feature>
<feature type="transmembrane region" description="Helical" evidence="1">
    <location>
        <begin position="125"/>
        <end position="147"/>
    </location>
</feature>
<gene>
    <name evidence="2" type="ORF">E7V67_027760</name>
</gene>
<name>A0ABZ1UL29_9BURK</name>
<dbReference type="Gene3D" id="1.20.1300.10">
    <property type="entry name" value="Fumarate reductase/succinate dehydrogenase, transmembrane subunit"/>
    <property type="match status" value="1"/>
</dbReference>
<protein>
    <submittedName>
        <fullName evidence="2">Uncharacterized protein</fullName>
    </submittedName>
</protein>
<sequence>MIARRTLHRLSGSILALFVLAHLFQHLAVLAGAPAHLAVMEALRVVYRWPPVEALLLGCVAVQLVTGAPLAWSSRAPGQRLARLSGLYLLFFLAVHTTAVLAGRYAGTDTNIYFAAAGMHAWPAAAFFVPYYFLAVVAIAVHLGSAVARRLPAAHRGRIVRRCAAVGTVSSLLIVGGMARIDIPAAYLQPFTQSGGKSG</sequence>
<keyword evidence="3" id="KW-1185">Reference proteome</keyword>
<proteinExistence type="predicted"/>
<dbReference type="EMBL" id="CP136508">
    <property type="protein sequence ID" value="WUR13435.1"/>
    <property type="molecule type" value="Genomic_DNA"/>
</dbReference>
<evidence type="ECO:0000313" key="3">
    <source>
        <dbReference type="Proteomes" id="UP000321323"/>
    </source>
</evidence>
<dbReference type="Proteomes" id="UP000321323">
    <property type="component" value="Chromosome"/>
</dbReference>
<dbReference type="SUPFAM" id="SSF81343">
    <property type="entry name" value="Fumarate reductase respiratory complex transmembrane subunits"/>
    <property type="match status" value="1"/>
</dbReference>
<reference evidence="2 3" key="1">
    <citation type="journal article" date="2019" name="Int. J. Syst. Evol. Microbiol.">
        <title>The Draft Whole-Genome Sequence of the Antibiotic Producer Empedobacter haloabium ATCC 31962 Provides Indications for Its Taxonomic Reclassification.</title>
        <authorList>
            <person name="Miess H."/>
            <person name="Arlt P."/>
            <person name="Apel A.K."/>
            <person name="Weber T."/>
            <person name="Nieselt K."/>
            <person name="Hanssen F."/>
            <person name="Czemmel S."/>
            <person name="Nahnsen S."/>
            <person name="Gross H."/>
        </authorList>
    </citation>
    <scope>NUCLEOTIDE SEQUENCE [LARGE SCALE GENOMIC DNA]</scope>
    <source>
        <strain evidence="2 3">ATCC 31962</strain>
    </source>
</reference>
<dbReference type="InterPro" id="IPR034804">
    <property type="entry name" value="SQR/QFR_C/D"/>
</dbReference>
<keyword evidence="1" id="KW-0472">Membrane</keyword>
<evidence type="ECO:0000313" key="2">
    <source>
        <dbReference type="EMBL" id="WUR13435.1"/>
    </source>
</evidence>
<keyword evidence="1" id="KW-1133">Transmembrane helix</keyword>
<feature type="transmembrane region" description="Helical" evidence="1">
    <location>
        <begin position="159"/>
        <end position="181"/>
    </location>
</feature>
<organism evidence="2 3">
    <name type="scientific">[Empedobacter] haloabium</name>
    <dbReference type="NCBI Taxonomy" id="592317"/>
    <lineage>
        <taxon>Bacteria</taxon>
        <taxon>Pseudomonadati</taxon>
        <taxon>Pseudomonadota</taxon>
        <taxon>Betaproteobacteria</taxon>
        <taxon>Burkholderiales</taxon>
        <taxon>Oxalobacteraceae</taxon>
        <taxon>Telluria group</taxon>
        <taxon>Telluria group incertae sedis</taxon>
    </lineage>
</organism>
<keyword evidence="1" id="KW-0812">Transmembrane</keyword>
<accession>A0ABZ1UL29</accession>
<feature type="transmembrane region" description="Helical" evidence="1">
    <location>
        <begin position="84"/>
        <end position="105"/>
    </location>
</feature>
<evidence type="ECO:0000256" key="1">
    <source>
        <dbReference type="SAM" id="Phobius"/>
    </source>
</evidence>